<name>A0A2H9T3X3_9ZZZZ</name>
<comment type="caution">
    <text evidence="1">The sequence shown here is derived from an EMBL/GenBank/DDBJ whole genome shotgun (WGS) entry which is preliminary data.</text>
</comment>
<organism evidence="1">
    <name type="scientific">invertebrate metagenome</name>
    <dbReference type="NCBI Taxonomy" id="1711999"/>
    <lineage>
        <taxon>unclassified sequences</taxon>
        <taxon>metagenomes</taxon>
        <taxon>organismal metagenomes</taxon>
    </lineage>
</organism>
<protein>
    <submittedName>
        <fullName evidence="1">Uncharacterized protein</fullName>
    </submittedName>
</protein>
<sequence>MKKQVSIDNNHLIKKFFRSNKKNESFIRSEIENHLITLIIQRPYKIKSIPKHYYDGKIIYEYKIPLDGNKNCRVAYIHQDDDHILAFFISNTTVKQEFVKLLRKVSAVHVD</sequence>
<dbReference type="EMBL" id="NSIT01000322">
    <property type="protein sequence ID" value="PJE77930.1"/>
    <property type="molecule type" value="Genomic_DNA"/>
</dbReference>
<reference evidence="1" key="1">
    <citation type="journal article" date="2017" name="Appl. Environ. Microbiol.">
        <title>Molecular characterization of an Endozoicomonas-like organism causing infection in king scallop Pecten maximus L.</title>
        <authorList>
            <person name="Cano I."/>
            <person name="van Aerle R."/>
            <person name="Ross S."/>
            <person name="Verner-Jeffreys D.W."/>
            <person name="Paley R.K."/>
            <person name="Rimmer G."/>
            <person name="Ryder D."/>
            <person name="Hooper P."/>
            <person name="Stone D."/>
            <person name="Feist S.W."/>
        </authorList>
    </citation>
    <scope>NUCLEOTIDE SEQUENCE</scope>
</reference>
<evidence type="ECO:0000313" key="1">
    <source>
        <dbReference type="EMBL" id="PJE77930.1"/>
    </source>
</evidence>
<gene>
    <name evidence="1" type="ORF">CI610_03141</name>
</gene>
<proteinExistence type="predicted"/>
<accession>A0A2H9T3X3</accession>
<dbReference type="AlphaFoldDB" id="A0A2H9T3X3"/>